<organism evidence="2 3">
    <name type="scientific">Sedimentitalea arenosa</name>
    <dbReference type="NCBI Taxonomy" id="2798803"/>
    <lineage>
        <taxon>Bacteria</taxon>
        <taxon>Pseudomonadati</taxon>
        <taxon>Pseudomonadota</taxon>
        <taxon>Alphaproteobacteria</taxon>
        <taxon>Rhodobacterales</taxon>
        <taxon>Paracoccaceae</taxon>
        <taxon>Sedimentitalea</taxon>
    </lineage>
</organism>
<dbReference type="PANTHER" id="PTHR42791">
    <property type="entry name" value="GNAT FAMILY ACETYLTRANSFERASE"/>
    <property type="match status" value="1"/>
</dbReference>
<evidence type="ECO:0000259" key="1">
    <source>
        <dbReference type="PROSITE" id="PS51186"/>
    </source>
</evidence>
<dbReference type="RefSeq" id="WP_233155403.1">
    <property type="nucleotide sequence ID" value="NZ_JAELVR010000010.1"/>
</dbReference>
<proteinExistence type="predicted"/>
<evidence type="ECO:0000313" key="3">
    <source>
        <dbReference type="Proteomes" id="UP000619079"/>
    </source>
</evidence>
<accession>A0A8J7ITW8</accession>
<name>A0A8J7ITW8_9RHOB</name>
<evidence type="ECO:0000313" key="2">
    <source>
        <dbReference type="EMBL" id="MBJ6372721.1"/>
    </source>
</evidence>
<protein>
    <submittedName>
        <fullName evidence="2">GNAT family N-acetyltransferase</fullName>
    </submittedName>
</protein>
<dbReference type="AlphaFoldDB" id="A0A8J7ITW8"/>
<keyword evidence="3" id="KW-1185">Reference proteome</keyword>
<comment type="caution">
    <text evidence="2">The sequence shown here is derived from an EMBL/GenBank/DDBJ whole genome shotgun (WGS) entry which is preliminary data.</text>
</comment>
<dbReference type="CDD" id="cd04301">
    <property type="entry name" value="NAT_SF"/>
    <property type="match status" value="1"/>
</dbReference>
<dbReference type="Pfam" id="PF00583">
    <property type="entry name" value="Acetyltransf_1"/>
    <property type="match status" value="1"/>
</dbReference>
<feature type="domain" description="N-acetyltransferase" evidence="1">
    <location>
        <begin position="50"/>
        <end position="191"/>
    </location>
</feature>
<dbReference type="GO" id="GO:0016747">
    <property type="term" value="F:acyltransferase activity, transferring groups other than amino-acyl groups"/>
    <property type="evidence" value="ECO:0007669"/>
    <property type="project" value="InterPro"/>
</dbReference>
<reference evidence="2" key="1">
    <citation type="submission" date="2020-12" db="EMBL/GenBank/DDBJ databases">
        <title>Sedimentitalea sp. nov., isolated from sand in Incheon.</title>
        <authorList>
            <person name="Kim W."/>
        </authorList>
    </citation>
    <scope>NUCLEOTIDE SEQUENCE</scope>
    <source>
        <strain evidence="2">CAU 1593</strain>
    </source>
</reference>
<dbReference type="Proteomes" id="UP000619079">
    <property type="component" value="Unassembled WGS sequence"/>
</dbReference>
<dbReference type="PROSITE" id="PS51186">
    <property type="entry name" value="GNAT"/>
    <property type="match status" value="1"/>
</dbReference>
<dbReference type="InterPro" id="IPR016181">
    <property type="entry name" value="Acyl_CoA_acyltransferase"/>
</dbReference>
<dbReference type="Gene3D" id="3.40.630.30">
    <property type="match status" value="1"/>
</dbReference>
<dbReference type="SUPFAM" id="SSF55729">
    <property type="entry name" value="Acyl-CoA N-acyltransferases (Nat)"/>
    <property type="match status" value="1"/>
</dbReference>
<dbReference type="EMBL" id="JAELVR010000010">
    <property type="protein sequence ID" value="MBJ6372721.1"/>
    <property type="molecule type" value="Genomic_DNA"/>
</dbReference>
<dbReference type="InterPro" id="IPR000182">
    <property type="entry name" value="GNAT_dom"/>
</dbReference>
<sequence length="191" mass="21111">MTKSVFVAEPSDMGAIAAVMDKGFHSDPTVIWASSTEEDFLALHHKFVEVCARPAFELGCVHALSDFAGAAIWYPPGVGIDESELATVFKTASRPDRIEEFFQLLEACEQYRPAEPYWELELISTDPMFQGQGLGATLLEHGLAICDGEGAPVYLESSNPANLSFYRRHGFELLAEIQLPGSPKRFPMLRK</sequence>
<dbReference type="InterPro" id="IPR052523">
    <property type="entry name" value="Trichothecene_AcTrans"/>
</dbReference>
<gene>
    <name evidence="2" type="ORF">JF290_14405</name>
</gene>
<dbReference type="PANTHER" id="PTHR42791:SF1">
    <property type="entry name" value="N-ACETYLTRANSFERASE DOMAIN-CONTAINING PROTEIN"/>
    <property type="match status" value="1"/>
</dbReference>